<evidence type="ECO:0000256" key="7">
    <source>
        <dbReference type="ARBA" id="ARBA00023136"/>
    </source>
</evidence>
<keyword evidence="3" id="KW-0813">Transport</keyword>
<evidence type="ECO:0000256" key="3">
    <source>
        <dbReference type="ARBA" id="ARBA00022448"/>
    </source>
</evidence>
<feature type="transmembrane region" description="Helical" evidence="8">
    <location>
        <begin position="135"/>
        <end position="157"/>
    </location>
</feature>
<comment type="subcellular location">
    <subcellularLocation>
        <location evidence="1 8">Cell membrane</location>
        <topology evidence="1 8">Multi-pass membrane protein</topology>
    </subcellularLocation>
</comment>
<dbReference type="GO" id="GO:0005886">
    <property type="term" value="C:plasma membrane"/>
    <property type="evidence" value="ECO:0007669"/>
    <property type="project" value="UniProtKB-SubCell"/>
</dbReference>
<comment type="caution">
    <text evidence="9">The sequence shown here is derived from an EMBL/GenBank/DDBJ whole genome shotgun (WGS) entry which is preliminary data.</text>
</comment>
<organism evidence="9 10">
    <name type="scientific">Neoroseomonas marina</name>
    <dbReference type="NCBI Taxonomy" id="1232220"/>
    <lineage>
        <taxon>Bacteria</taxon>
        <taxon>Pseudomonadati</taxon>
        <taxon>Pseudomonadota</taxon>
        <taxon>Alphaproteobacteria</taxon>
        <taxon>Acetobacterales</taxon>
        <taxon>Acetobacteraceae</taxon>
        <taxon>Neoroseomonas</taxon>
    </lineage>
</organism>
<dbReference type="Proteomes" id="UP000548582">
    <property type="component" value="Unassembled WGS sequence"/>
</dbReference>
<comment type="similarity">
    <text evidence="2 8">Belongs to the 4-toluene sulfonate uptake permease (TSUP) (TC 2.A.102) family.</text>
</comment>
<evidence type="ECO:0000256" key="6">
    <source>
        <dbReference type="ARBA" id="ARBA00022989"/>
    </source>
</evidence>
<dbReference type="InterPro" id="IPR052017">
    <property type="entry name" value="TSUP"/>
</dbReference>
<feature type="transmembrane region" description="Helical" evidence="8">
    <location>
        <begin position="225"/>
        <end position="242"/>
    </location>
</feature>
<dbReference type="EMBL" id="JABBKX010000001">
    <property type="protein sequence ID" value="NMJ40019.1"/>
    <property type="molecule type" value="Genomic_DNA"/>
</dbReference>
<evidence type="ECO:0000313" key="10">
    <source>
        <dbReference type="Proteomes" id="UP000548582"/>
    </source>
</evidence>
<dbReference type="Pfam" id="PF01925">
    <property type="entry name" value="TauE"/>
    <property type="match status" value="1"/>
</dbReference>
<evidence type="ECO:0000256" key="5">
    <source>
        <dbReference type="ARBA" id="ARBA00022692"/>
    </source>
</evidence>
<dbReference type="RefSeq" id="WP_170052313.1">
    <property type="nucleotide sequence ID" value="NZ_JABBKX010000001.1"/>
</dbReference>
<feature type="transmembrane region" description="Helical" evidence="8">
    <location>
        <begin position="196"/>
        <end position="219"/>
    </location>
</feature>
<reference evidence="9 10" key="1">
    <citation type="submission" date="2020-03" db="EMBL/GenBank/DDBJ databases">
        <authorList>
            <person name="Sun Q."/>
        </authorList>
    </citation>
    <scope>NUCLEOTIDE SEQUENCE [LARGE SCALE GENOMIC DNA]</scope>
    <source>
        <strain evidence="9 10">JC162</strain>
    </source>
</reference>
<sequence>MWFEASVVAASCFVAAFCAGMAGFAFVLVAAGILLHVVPPSVTAPVLVLGSLMAQSMALPPLWKHIEWPRMRLFVGMAVLGLPVGLLVLAKGPAPAIVAGVGLLLVVYSGYMLARIALRLAPPEVGGGRAADGAVGFASGILGGIGGFVGALPAMWADIQGWPKDRARALMQPFIVFMQAITAVGLAFSGFFTAEALILTAAAVPALVIGTLLGLRAYVRLPAQAFRVILLVLLLVSGVSLLV</sequence>
<proteinExistence type="inferred from homology"/>
<dbReference type="PANTHER" id="PTHR30269">
    <property type="entry name" value="TRANSMEMBRANE PROTEIN YFCA"/>
    <property type="match status" value="1"/>
</dbReference>
<name>A0A848E8Y5_9PROT</name>
<keyword evidence="7 8" id="KW-0472">Membrane</keyword>
<keyword evidence="4 8" id="KW-1003">Cell membrane</keyword>
<dbReference type="InterPro" id="IPR002781">
    <property type="entry name" value="TM_pro_TauE-like"/>
</dbReference>
<evidence type="ECO:0000256" key="4">
    <source>
        <dbReference type="ARBA" id="ARBA00022475"/>
    </source>
</evidence>
<protein>
    <recommendedName>
        <fullName evidence="8">Probable membrane transporter protein</fullName>
    </recommendedName>
</protein>
<keyword evidence="10" id="KW-1185">Reference proteome</keyword>
<dbReference type="PANTHER" id="PTHR30269:SF37">
    <property type="entry name" value="MEMBRANE TRANSPORTER PROTEIN"/>
    <property type="match status" value="1"/>
</dbReference>
<keyword evidence="5 8" id="KW-0812">Transmembrane</keyword>
<accession>A0A848E8Y5</accession>
<dbReference type="AlphaFoldDB" id="A0A848E8Y5"/>
<gene>
    <name evidence="9" type="ORF">GWK16_02115</name>
</gene>
<feature type="transmembrane region" description="Helical" evidence="8">
    <location>
        <begin position="71"/>
        <end position="90"/>
    </location>
</feature>
<keyword evidence="6 8" id="KW-1133">Transmembrane helix</keyword>
<evidence type="ECO:0000256" key="2">
    <source>
        <dbReference type="ARBA" id="ARBA00009142"/>
    </source>
</evidence>
<feature type="transmembrane region" description="Helical" evidence="8">
    <location>
        <begin position="96"/>
        <end position="114"/>
    </location>
</feature>
<evidence type="ECO:0000313" key="9">
    <source>
        <dbReference type="EMBL" id="NMJ40019.1"/>
    </source>
</evidence>
<evidence type="ECO:0000256" key="8">
    <source>
        <dbReference type="RuleBase" id="RU363041"/>
    </source>
</evidence>
<feature type="transmembrane region" description="Helical" evidence="8">
    <location>
        <begin position="169"/>
        <end position="189"/>
    </location>
</feature>
<feature type="transmembrane region" description="Helical" evidence="8">
    <location>
        <begin position="7"/>
        <end position="35"/>
    </location>
</feature>
<evidence type="ECO:0000256" key="1">
    <source>
        <dbReference type="ARBA" id="ARBA00004651"/>
    </source>
</evidence>